<dbReference type="PANTHER" id="PTHR40626:SF11">
    <property type="entry name" value="ZINC FINGER PROTEIN YPR022C"/>
    <property type="match status" value="1"/>
</dbReference>
<dbReference type="GO" id="GO:0008270">
    <property type="term" value="F:zinc ion binding"/>
    <property type="evidence" value="ECO:0007669"/>
    <property type="project" value="UniProtKB-KW"/>
</dbReference>
<evidence type="ECO:0000256" key="6">
    <source>
        <dbReference type="ARBA" id="ARBA00023242"/>
    </source>
</evidence>
<dbReference type="Pfam" id="PF00096">
    <property type="entry name" value="zf-C2H2"/>
    <property type="match status" value="2"/>
</dbReference>
<evidence type="ECO:0000313" key="10">
    <source>
        <dbReference type="EMBL" id="KAA8905377.1"/>
    </source>
</evidence>
<protein>
    <recommendedName>
        <fullName evidence="9">C2H2-type domain-containing protein</fullName>
    </recommendedName>
</protein>
<keyword evidence="4 7" id="KW-0863">Zinc-finger</keyword>
<comment type="caution">
    <text evidence="10">The sequence shown here is derived from an EMBL/GenBank/DDBJ whole genome shotgun (WGS) entry which is preliminary data.</text>
</comment>
<dbReference type="GO" id="GO:0000981">
    <property type="term" value="F:DNA-binding transcription factor activity, RNA polymerase II-specific"/>
    <property type="evidence" value="ECO:0007669"/>
    <property type="project" value="InterPro"/>
</dbReference>
<feature type="domain" description="C2H2-type" evidence="9">
    <location>
        <begin position="138"/>
        <end position="165"/>
    </location>
</feature>
<gene>
    <name evidence="10" type="ORF">FN846DRAFT_10554</name>
</gene>
<keyword evidence="3" id="KW-0677">Repeat</keyword>
<reference evidence="10 11" key="1">
    <citation type="submission" date="2019-09" db="EMBL/GenBank/DDBJ databases">
        <title>Draft genome of the ectomycorrhizal ascomycete Sphaerosporella brunnea.</title>
        <authorList>
            <consortium name="DOE Joint Genome Institute"/>
            <person name="Benucci G.M."/>
            <person name="Marozzi G."/>
            <person name="Antonielli L."/>
            <person name="Sanchez S."/>
            <person name="Marco P."/>
            <person name="Wang X."/>
            <person name="Falini L.B."/>
            <person name="Barry K."/>
            <person name="Haridas S."/>
            <person name="Lipzen A."/>
            <person name="Labutti K."/>
            <person name="Grigoriev I.V."/>
            <person name="Murat C."/>
            <person name="Martin F."/>
            <person name="Albertini E."/>
            <person name="Donnini D."/>
            <person name="Bonito G."/>
        </authorList>
    </citation>
    <scope>NUCLEOTIDE SEQUENCE [LARGE SCALE GENOMIC DNA]</scope>
    <source>
        <strain evidence="10 11">Sb_GMNB300</strain>
    </source>
</reference>
<evidence type="ECO:0000256" key="4">
    <source>
        <dbReference type="ARBA" id="ARBA00022771"/>
    </source>
</evidence>
<feature type="compositionally biased region" description="Low complexity" evidence="8">
    <location>
        <begin position="69"/>
        <end position="88"/>
    </location>
</feature>
<dbReference type="PROSITE" id="PS00028">
    <property type="entry name" value="ZINC_FINGER_C2H2_1"/>
    <property type="match status" value="2"/>
</dbReference>
<dbReference type="PANTHER" id="PTHR40626">
    <property type="entry name" value="MIP31509P"/>
    <property type="match status" value="1"/>
</dbReference>
<sequence length="327" mass="35941">MVDTETTPNRSWSGAGGRRRIEDVKQHPSPGSSPKQPSPTCTSSPASKETASATTKLGATRRTPKRQSSDVSLSSSTSSSTSALSTMLKEGITPTQRISRAKKGKRVHACHHPGCEKIFTRAEHLRRHQLNHSPEVYYKCELCERTFVRQDLLTRHTERHATQARKAVQTLAMTQRHRQFATHFGIDSIAVLAAPPPPEYGGNAHLFDILNVHSSHQSSPAASIVSSHSATSMAGYAPEYPGPISIPISQSPEAPPDFTPAETTVPSKDGLRGVHLPFHLQHNEPQRQQEQFMIPATSNPDVLRRSLTAATDPLQQQSPPHQQQHIW</sequence>
<dbReference type="PROSITE" id="PS50157">
    <property type="entry name" value="ZINC_FINGER_C2H2_2"/>
    <property type="match status" value="2"/>
</dbReference>
<evidence type="ECO:0000256" key="2">
    <source>
        <dbReference type="ARBA" id="ARBA00022723"/>
    </source>
</evidence>
<feature type="compositionally biased region" description="Polar residues" evidence="8">
    <location>
        <begin position="40"/>
        <end position="57"/>
    </location>
</feature>
<evidence type="ECO:0000256" key="7">
    <source>
        <dbReference type="PROSITE-ProRule" id="PRU00042"/>
    </source>
</evidence>
<keyword evidence="5" id="KW-0862">Zinc</keyword>
<proteinExistence type="predicted"/>
<dbReference type="Gene3D" id="3.30.160.60">
    <property type="entry name" value="Classic Zinc Finger"/>
    <property type="match status" value="2"/>
</dbReference>
<evidence type="ECO:0000256" key="1">
    <source>
        <dbReference type="ARBA" id="ARBA00004123"/>
    </source>
</evidence>
<dbReference type="GO" id="GO:0000785">
    <property type="term" value="C:chromatin"/>
    <property type="evidence" value="ECO:0007669"/>
    <property type="project" value="TreeGrafter"/>
</dbReference>
<keyword evidence="2" id="KW-0479">Metal-binding</keyword>
<evidence type="ECO:0000256" key="5">
    <source>
        <dbReference type="ARBA" id="ARBA00022833"/>
    </source>
</evidence>
<feature type="compositionally biased region" description="Polar residues" evidence="8">
    <location>
        <begin position="1"/>
        <end position="12"/>
    </location>
</feature>
<dbReference type="GO" id="GO:0005634">
    <property type="term" value="C:nucleus"/>
    <property type="evidence" value="ECO:0007669"/>
    <property type="project" value="UniProtKB-SubCell"/>
</dbReference>
<evidence type="ECO:0000313" key="11">
    <source>
        <dbReference type="Proteomes" id="UP000326924"/>
    </source>
</evidence>
<dbReference type="InterPro" id="IPR036236">
    <property type="entry name" value="Znf_C2H2_sf"/>
</dbReference>
<evidence type="ECO:0000256" key="3">
    <source>
        <dbReference type="ARBA" id="ARBA00022737"/>
    </source>
</evidence>
<dbReference type="AlphaFoldDB" id="A0A5J5EWC6"/>
<dbReference type="SUPFAM" id="SSF57667">
    <property type="entry name" value="beta-beta-alpha zinc fingers"/>
    <property type="match status" value="1"/>
</dbReference>
<organism evidence="10 11">
    <name type="scientific">Sphaerosporella brunnea</name>
    <dbReference type="NCBI Taxonomy" id="1250544"/>
    <lineage>
        <taxon>Eukaryota</taxon>
        <taxon>Fungi</taxon>
        <taxon>Dikarya</taxon>
        <taxon>Ascomycota</taxon>
        <taxon>Pezizomycotina</taxon>
        <taxon>Pezizomycetes</taxon>
        <taxon>Pezizales</taxon>
        <taxon>Pyronemataceae</taxon>
        <taxon>Sphaerosporella</taxon>
    </lineage>
</organism>
<dbReference type="GO" id="GO:0000978">
    <property type="term" value="F:RNA polymerase II cis-regulatory region sequence-specific DNA binding"/>
    <property type="evidence" value="ECO:0007669"/>
    <property type="project" value="InterPro"/>
</dbReference>
<dbReference type="InterPro" id="IPR013087">
    <property type="entry name" value="Znf_C2H2_type"/>
</dbReference>
<keyword evidence="11" id="KW-1185">Reference proteome</keyword>
<dbReference type="InParanoid" id="A0A5J5EWC6"/>
<comment type="subcellular location">
    <subcellularLocation>
        <location evidence="1">Nucleus</location>
    </subcellularLocation>
</comment>
<accession>A0A5J5EWC6</accession>
<dbReference type="EMBL" id="VXIS01000100">
    <property type="protein sequence ID" value="KAA8905377.1"/>
    <property type="molecule type" value="Genomic_DNA"/>
</dbReference>
<dbReference type="SMART" id="SM00355">
    <property type="entry name" value="ZnF_C2H2"/>
    <property type="match status" value="2"/>
</dbReference>
<evidence type="ECO:0000256" key="8">
    <source>
        <dbReference type="SAM" id="MobiDB-lite"/>
    </source>
</evidence>
<keyword evidence="6" id="KW-0539">Nucleus</keyword>
<dbReference type="OrthoDB" id="6077919at2759"/>
<evidence type="ECO:0000259" key="9">
    <source>
        <dbReference type="PROSITE" id="PS50157"/>
    </source>
</evidence>
<dbReference type="InterPro" id="IPR051059">
    <property type="entry name" value="VerF-like"/>
</dbReference>
<name>A0A5J5EWC6_9PEZI</name>
<feature type="compositionally biased region" description="Low complexity" evidence="8">
    <location>
        <begin position="28"/>
        <end position="39"/>
    </location>
</feature>
<dbReference type="Proteomes" id="UP000326924">
    <property type="component" value="Unassembled WGS sequence"/>
</dbReference>
<feature type="region of interest" description="Disordered" evidence="8">
    <location>
        <begin position="1"/>
        <end position="106"/>
    </location>
</feature>
<feature type="domain" description="C2H2-type" evidence="9">
    <location>
        <begin position="108"/>
        <end position="137"/>
    </location>
</feature>